<evidence type="ECO:0000313" key="6">
    <source>
        <dbReference type="Proteomes" id="UP000199034"/>
    </source>
</evidence>
<evidence type="ECO:0000313" key="5">
    <source>
        <dbReference type="EMBL" id="SDD84629.1"/>
    </source>
</evidence>
<organism evidence="5 6">
    <name type="scientific">Nocardioides lianchengensis</name>
    <dbReference type="NCBI Taxonomy" id="1045774"/>
    <lineage>
        <taxon>Bacteria</taxon>
        <taxon>Bacillati</taxon>
        <taxon>Actinomycetota</taxon>
        <taxon>Actinomycetes</taxon>
        <taxon>Propionibacteriales</taxon>
        <taxon>Nocardioidaceae</taxon>
        <taxon>Nocardioides</taxon>
    </lineage>
</organism>
<keyword evidence="4" id="KW-0472">Membrane</keyword>
<dbReference type="STRING" id="1045774.SAMN05421872_111180"/>
<name>A0A1G6Y2K4_9ACTN</name>
<dbReference type="OrthoDB" id="9804184at2"/>
<accession>A0A1G6Y2K4</accession>
<dbReference type="RefSeq" id="WP_090859972.1">
    <property type="nucleotide sequence ID" value="NZ_FMZM01000011.1"/>
</dbReference>
<dbReference type="GO" id="GO:0012505">
    <property type="term" value="C:endomembrane system"/>
    <property type="evidence" value="ECO:0007669"/>
    <property type="project" value="UniProtKB-SubCell"/>
</dbReference>
<dbReference type="Pfam" id="PF06803">
    <property type="entry name" value="DUF1232"/>
    <property type="match status" value="1"/>
</dbReference>
<keyword evidence="6" id="KW-1185">Reference proteome</keyword>
<evidence type="ECO:0000256" key="1">
    <source>
        <dbReference type="ARBA" id="ARBA00004127"/>
    </source>
</evidence>
<dbReference type="AlphaFoldDB" id="A0A1G6Y2K4"/>
<evidence type="ECO:0000256" key="2">
    <source>
        <dbReference type="ARBA" id="ARBA00022692"/>
    </source>
</evidence>
<evidence type="ECO:0000256" key="4">
    <source>
        <dbReference type="ARBA" id="ARBA00023136"/>
    </source>
</evidence>
<proteinExistence type="predicted"/>
<keyword evidence="2" id="KW-0812">Transmembrane</keyword>
<keyword evidence="3" id="KW-1133">Transmembrane helix</keyword>
<comment type="subcellular location">
    <subcellularLocation>
        <location evidence="1">Endomembrane system</location>
        <topology evidence="1">Multi-pass membrane protein</topology>
    </subcellularLocation>
</comment>
<gene>
    <name evidence="5" type="ORF">SAMN05421872_111180</name>
</gene>
<sequence>MAWQLAIGVVGGLALVWAALVAALYVAGRRTGDPTTWQDLLRLLPDVIRLLRRLAADPTLPRGVRVRLWLLLGYLLLPVDLVPDFIPVVGYADDAIVVALVLRSVTRRAGPEALDRHWPGTSSGLLVVRRLGRI</sequence>
<reference evidence="5 6" key="1">
    <citation type="submission" date="2016-10" db="EMBL/GenBank/DDBJ databases">
        <authorList>
            <person name="de Groot N.N."/>
        </authorList>
    </citation>
    <scope>NUCLEOTIDE SEQUENCE [LARGE SCALE GENOMIC DNA]</scope>
    <source>
        <strain evidence="5 6">CGMCC 4.6858</strain>
    </source>
</reference>
<evidence type="ECO:0000256" key="3">
    <source>
        <dbReference type="ARBA" id="ARBA00022989"/>
    </source>
</evidence>
<protein>
    <submittedName>
        <fullName evidence="5">Uncharacterized membrane protein YkvA, DUF1232 family</fullName>
    </submittedName>
</protein>
<dbReference type="InterPro" id="IPR010652">
    <property type="entry name" value="DUF1232"/>
</dbReference>
<dbReference type="EMBL" id="FMZM01000011">
    <property type="protein sequence ID" value="SDD84629.1"/>
    <property type="molecule type" value="Genomic_DNA"/>
</dbReference>
<dbReference type="Proteomes" id="UP000199034">
    <property type="component" value="Unassembled WGS sequence"/>
</dbReference>